<feature type="region of interest" description="Disordered" evidence="7">
    <location>
        <begin position="1"/>
        <end position="42"/>
    </location>
</feature>
<reference evidence="9 10" key="1">
    <citation type="submission" date="2017-05" db="EMBL/GenBank/DDBJ databases">
        <title>Polyphasic characterization of four soil-derived phenanthrene-degrading Acidovorax strains and proposal of Acidovorax phenanthrenivorans sp. nov.</title>
        <authorList>
            <person name="Singleton D.R."/>
            <person name="Lee J."/>
            <person name="Dickey A.N."/>
            <person name="Stroud A."/>
            <person name="Scholl E.H."/>
            <person name="Wright F.A."/>
            <person name="Aitken M.D."/>
        </authorList>
    </citation>
    <scope>NUCLEOTIDE SEQUENCE [LARGE SCALE GENOMIC DNA]</scope>
    <source>
        <strain evidence="9">NA3</strain>
    </source>
</reference>
<dbReference type="Proteomes" id="UP000194432">
    <property type="component" value="Chromosome 1"/>
</dbReference>
<dbReference type="EMBL" id="CP021361">
    <property type="protein sequence ID" value="ART52143.1"/>
    <property type="molecule type" value="Genomic_DNA"/>
</dbReference>
<evidence type="ECO:0000256" key="1">
    <source>
        <dbReference type="ARBA" id="ARBA00000085"/>
    </source>
</evidence>
<dbReference type="PRINTS" id="PR00344">
    <property type="entry name" value="BCTRLSENSOR"/>
</dbReference>
<dbReference type="PANTHER" id="PTHR45453">
    <property type="entry name" value="PHOSPHATE REGULON SENSOR PROTEIN PHOR"/>
    <property type="match status" value="1"/>
</dbReference>
<keyword evidence="3" id="KW-0597">Phosphoprotein</keyword>
<dbReference type="InterPro" id="IPR036890">
    <property type="entry name" value="HATPase_C_sf"/>
</dbReference>
<protein>
    <recommendedName>
        <fullName evidence="2">histidine kinase</fullName>
        <ecNumber evidence="2">2.7.13.3</ecNumber>
    </recommendedName>
</protein>
<evidence type="ECO:0000256" key="7">
    <source>
        <dbReference type="SAM" id="MobiDB-lite"/>
    </source>
</evidence>
<name>A0A240U418_9BURK</name>
<dbReference type="PANTHER" id="PTHR45453:SF1">
    <property type="entry name" value="PHOSPHATE REGULON SENSOR PROTEIN PHOR"/>
    <property type="match status" value="1"/>
</dbReference>
<gene>
    <name evidence="9" type="ORF">CBP34_11445</name>
</gene>
<dbReference type="SUPFAM" id="SSF55874">
    <property type="entry name" value="ATPase domain of HSP90 chaperone/DNA topoisomerase II/histidine kinase"/>
    <property type="match status" value="1"/>
</dbReference>
<accession>A0A240U418</accession>
<comment type="catalytic activity">
    <reaction evidence="1">
        <text>ATP + protein L-histidine = ADP + protein N-phospho-L-histidine.</text>
        <dbReference type="EC" id="2.7.13.3"/>
    </reaction>
</comment>
<evidence type="ECO:0000256" key="6">
    <source>
        <dbReference type="ARBA" id="ARBA00023012"/>
    </source>
</evidence>
<evidence type="ECO:0000313" key="10">
    <source>
        <dbReference type="Proteomes" id="UP000194432"/>
    </source>
</evidence>
<proteinExistence type="predicted"/>
<evidence type="ECO:0000259" key="8">
    <source>
        <dbReference type="Pfam" id="PF02518"/>
    </source>
</evidence>
<dbReference type="GO" id="GO:0000155">
    <property type="term" value="F:phosphorelay sensor kinase activity"/>
    <property type="evidence" value="ECO:0007669"/>
    <property type="project" value="TreeGrafter"/>
</dbReference>
<dbReference type="GO" id="GO:0004721">
    <property type="term" value="F:phosphoprotein phosphatase activity"/>
    <property type="evidence" value="ECO:0007669"/>
    <property type="project" value="TreeGrafter"/>
</dbReference>
<feature type="domain" description="Histidine kinase/HSP90-like ATPase" evidence="8">
    <location>
        <begin position="52"/>
        <end position="113"/>
    </location>
</feature>
<dbReference type="InterPro" id="IPR003594">
    <property type="entry name" value="HATPase_dom"/>
</dbReference>
<dbReference type="KEGG" id="acin:CBP34_11445"/>
<evidence type="ECO:0000313" key="9">
    <source>
        <dbReference type="EMBL" id="ART52143.1"/>
    </source>
</evidence>
<evidence type="ECO:0000256" key="4">
    <source>
        <dbReference type="ARBA" id="ARBA00022679"/>
    </source>
</evidence>
<dbReference type="InterPro" id="IPR050351">
    <property type="entry name" value="BphY/WalK/GraS-like"/>
</dbReference>
<evidence type="ECO:0000256" key="2">
    <source>
        <dbReference type="ARBA" id="ARBA00012438"/>
    </source>
</evidence>
<keyword evidence="10" id="KW-1185">Reference proteome</keyword>
<dbReference type="EC" id="2.7.13.3" evidence="2"/>
<dbReference type="GO" id="GO:0016036">
    <property type="term" value="P:cellular response to phosphate starvation"/>
    <property type="evidence" value="ECO:0007669"/>
    <property type="project" value="TreeGrafter"/>
</dbReference>
<dbReference type="AlphaFoldDB" id="A0A240U418"/>
<evidence type="ECO:0000256" key="5">
    <source>
        <dbReference type="ARBA" id="ARBA00022777"/>
    </source>
</evidence>
<dbReference type="Pfam" id="PF02518">
    <property type="entry name" value="HATPase_c"/>
    <property type="match status" value="1"/>
</dbReference>
<evidence type="ECO:0000256" key="3">
    <source>
        <dbReference type="ARBA" id="ARBA00022553"/>
    </source>
</evidence>
<keyword evidence="4" id="KW-0808">Transferase</keyword>
<sequence>MSPPGARSTVPARSVGAGSDPLGARTLRSLPGHPMPMGSAELHPTECAYRPIAVESTGADIDAKTLPRLFNRFYRADASRAHPDSDGSGLGVPITRAIAEAHAGQVTATSGQGANLLRSGVSASRCQAPKLTTMSSGCLGSVG</sequence>
<dbReference type="Gene3D" id="3.30.565.10">
    <property type="entry name" value="Histidine kinase-like ATPase, C-terminal domain"/>
    <property type="match status" value="1"/>
</dbReference>
<dbReference type="GO" id="GO:0005886">
    <property type="term" value="C:plasma membrane"/>
    <property type="evidence" value="ECO:0007669"/>
    <property type="project" value="TreeGrafter"/>
</dbReference>
<keyword evidence="6" id="KW-0902">Two-component regulatory system</keyword>
<dbReference type="InterPro" id="IPR004358">
    <property type="entry name" value="Sig_transdc_His_kin-like_C"/>
</dbReference>
<organism evidence="9 10">
    <name type="scientific">Acidovorax carolinensis</name>
    <dbReference type="NCBI Taxonomy" id="553814"/>
    <lineage>
        <taxon>Bacteria</taxon>
        <taxon>Pseudomonadati</taxon>
        <taxon>Pseudomonadota</taxon>
        <taxon>Betaproteobacteria</taxon>
        <taxon>Burkholderiales</taxon>
        <taxon>Comamonadaceae</taxon>
        <taxon>Acidovorax</taxon>
    </lineage>
</organism>
<keyword evidence="5" id="KW-0418">Kinase</keyword>